<sequence length="229" mass="24438">MNVALITARGGSKGLPGKNIALLNGKPLIVWTILAAQKAASVDAVYVSTEDQAIADISQQAGAQVIPRPAELAQDDTSSEPVIAHAINYLKKQSLKVNSVTLLQPTSPLRSAQHIDEAYRIFSASNASCVLSVIEPAHSAAKAYKLNSDGSLSGLLSLDAPYMRRQDLPRTVHPNGAIYIFSTAAFEAGGGIPRQNVYPYIMSEEASVDIDRASDLQLAEQIMEKTQHG</sequence>
<dbReference type="EMBL" id="JAMZDE010000003">
    <property type="protein sequence ID" value="MCP1338572.1"/>
    <property type="molecule type" value="Genomic_DNA"/>
</dbReference>
<dbReference type="AlphaFoldDB" id="A0A9X2FSS4"/>
<reference evidence="1" key="1">
    <citation type="submission" date="2022-06" db="EMBL/GenBank/DDBJ databases">
        <title>Idiomarina rhizosphaerae M1R2S28.</title>
        <authorList>
            <person name="Sun J.-Q."/>
            <person name="Li L.-F."/>
        </authorList>
    </citation>
    <scope>NUCLEOTIDE SEQUENCE</scope>
    <source>
        <strain evidence="1">M1R2S28</strain>
    </source>
</reference>
<proteinExistence type="predicted"/>
<dbReference type="RefSeq" id="WP_253617757.1">
    <property type="nucleotide sequence ID" value="NZ_JAMZDE010000003.1"/>
</dbReference>
<protein>
    <submittedName>
        <fullName evidence="1">Acylneuraminate cytidylyltransferase family protein</fullName>
    </submittedName>
</protein>
<evidence type="ECO:0000313" key="2">
    <source>
        <dbReference type="Proteomes" id="UP001139474"/>
    </source>
</evidence>
<organism evidence="1 2">
    <name type="scientific">Idiomarina rhizosphaerae</name>
    <dbReference type="NCBI Taxonomy" id="2961572"/>
    <lineage>
        <taxon>Bacteria</taxon>
        <taxon>Pseudomonadati</taxon>
        <taxon>Pseudomonadota</taxon>
        <taxon>Gammaproteobacteria</taxon>
        <taxon>Alteromonadales</taxon>
        <taxon>Idiomarinaceae</taxon>
        <taxon>Idiomarina</taxon>
    </lineage>
</organism>
<evidence type="ECO:0000313" key="1">
    <source>
        <dbReference type="EMBL" id="MCP1338572.1"/>
    </source>
</evidence>
<dbReference type="PANTHER" id="PTHR21485:SF6">
    <property type="entry name" value="N-ACYLNEURAMINATE CYTIDYLYLTRANSFERASE-RELATED"/>
    <property type="match status" value="1"/>
</dbReference>
<gene>
    <name evidence="1" type="ORF">NJR55_03110</name>
</gene>
<dbReference type="InterPro" id="IPR050793">
    <property type="entry name" value="CMP-NeuNAc_synthase"/>
</dbReference>
<keyword evidence="1" id="KW-0548">Nucleotidyltransferase</keyword>
<keyword evidence="1" id="KW-0808">Transferase</keyword>
<keyword evidence="2" id="KW-1185">Reference proteome</keyword>
<dbReference type="InterPro" id="IPR003329">
    <property type="entry name" value="Cytidylyl_trans"/>
</dbReference>
<dbReference type="Gene3D" id="3.90.550.10">
    <property type="entry name" value="Spore Coat Polysaccharide Biosynthesis Protein SpsA, Chain A"/>
    <property type="match status" value="1"/>
</dbReference>
<dbReference type="Proteomes" id="UP001139474">
    <property type="component" value="Unassembled WGS sequence"/>
</dbReference>
<dbReference type="GO" id="GO:0008781">
    <property type="term" value="F:N-acylneuraminate cytidylyltransferase activity"/>
    <property type="evidence" value="ECO:0007669"/>
    <property type="project" value="TreeGrafter"/>
</dbReference>
<dbReference type="Pfam" id="PF02348">
    <property type="entry name" value="CTP_transf_3"/>
    <property type="match status" value="1"/>
</dbReference>
<accession>A0A9X2FSS4</accession>
<dbReference type="InterPro" id="IPR029044">
    <property type="entry name" value="Nucleotide-diphossugar_trans"/>
</dbReference>
<dbReference type="CDD" id="cd02513">
    <property type="entry name" value="CMP-NeuAc_Synthase"/>
    <property type="match status" value="1"/>
</dbReference>
<name>A0A9X2FSS4_9GAMM</name>
<dbReference type="SUPFAM" id="SSF53448">
    <property type="entry name" value="Nucleotide-diphospho-sugar transferases"/>
    <property type="match status" value="1"/>
</dbReference>
<comment type="caution">
    <text evidence="1">The sequence shown here is derived from an EMBL/GenBank/DDBJ whole genome shotgun (WGS) entry which is preliminary data.</text>
</comment>
<dbReference type="PANTHER" id="PTHR21485">
    <property type="entry name" value="HAD SUPERFAMILY MEMBERS CMAS AND KDSC"/>
    <property type="match status" value="1"/>
</dbReference>